<dbReference type="InterPro" id="IPR010406">
    <property type="entry name" value="DUF1003"/>
</dbReference>
<dbReference type="Proteomes" id="UP000297604">
    <property type="component" value="Unassembled WGS sequence"/>
</dbReference>
<proteinExistence type="predicted"/>
<feature type="transmembrane region" description="Helical" evidence="1">
    <location>
        <begin position="125"/>
        <end position="148"/>
    </location>
</feature>
<dbReference type="Pfam" id="PF06210">
    <property type="entry name" value="DUF1003"/>
    <property type="match status" value="2"/>
</dbReference>
<feature type="transmembrane region" description="Helical" evidence="1">
    <location>
        <begin position="233"/>
        <end position="255"/>
    </location>
</feature>
<reference evidence="2 3" key="1">
    <citation type="submission" date="2019-03" db="EMBL/GenBank/DDBJ databases">
        <title>Genomics of glacier-inhabiting Cryobacterium strains.</title>
        <authorList>
            <person name="Liu Q."/>
            <person name="Xin Y.-H."/>
        </authorList>
    </citation>
    <scope>NUCLEOTIDE SEQUENCE [LARGE SCALE GENOMIC DNA]</scope>
    <source>
        <strain evidence="2 3">MDB1-5</strain>
    </source>
</reference>
<feature type="transmembrane region" description="Helical" evidence="1">
    <location>
        <begin position="94"/>
        <end position="113"/>
    </location>
</feature>
<keyword evidence="1" id="KW-1133">Transmembrane helix</keyword>
<evidence type="ECO:0000313" key="3">
    <source>
        <dbReference type="Proteomes" id="UP000297604"/>
    </source>
</evidence>
<comment type="caution">
    <text evidence="2">The sequence shown here is derived from an EMBL/GenBank/DDBJ whole genome shotgun (WGS) entry which is preliminary data.</text>
</comment>
<protein>
    <submittedName>
        <fullName evidence="2">DUF1003 domain-containing protein</fullName>
    </submittedName>
</protein>
<dbReference type="EMBL" id="SOFS01000027">
    <property type="protein sequence ID" value="TFC19039.1"/>
    <property type="molecule type" value="Genomic_DNA"/>
</dbReference>
<evidence type="ECO:0000313" key="2">
    <source>
        <dbReference type="EMBL" id="TFC19039.1"/>
    </source>
</evidence>
<keyword evidence="3" id="KW-1185">Reference proteome</keyword>
<feature type="transmembrane region" description="Helical" evidence="1">
    <location>
        <begin position="261"/>
        <end position="282"/>
    </location>
</feature>
<accession>A0ABY2IP04</accession>
<gene>
    <name evidence="2" type="ORF">E3O46_12945</name>
</gene>
<keyword evidence="1" id="KW-0812">Transmembrane</keyword>
<keyword evidence="1" id="KW-0472">Membrane</keyword>
<sequence length="348" mass="39159">MVTESELPWRFRTAELGRGERPAQAPVKLPPQHWEPRSVRIYTSLIMSVMDHTRELRPSKRTAPTDAAAASEDAHLGLNARLGLFLTSKVGSMWSVYITIVFVFVWIVLASVGPLHKTDPYPFPFLLFLGNLVQLVLVFVILVGQGVLGRSSDHRSERTFRDAETILSEVLTLHSHLVKQDRILNKGVELVKSSAHPRVKERETIKPTTVGEQYVGLNGRIAAASTRAVSTMWAFYFAVFFQFGWIGLALTGIITFDPYPFAFLLFISSLLQLVFMFVIMVGQDVLGRAGTQRAEQTYLDAEAVVHECRRLQRHLTQQDKAIVAICNYIESEAPQDHPIRQTLPTVTF</sequence>
<evidence type="ECO:0000256" key="1">
    <source>
        <dbReference type="SAM" id="Phobius"/>
    </source>
</evidence>
<name>A0ABY2IP04_9MICO</name>
<organism evidence="2 3">
    <name type="scientific">Cryobacterium glucosi</name>
    <dbReference type="NCBI Taxonomy" id="1259175"/>
    <lineage>
        <taxon>Bacteria</taxon>
        <taxon>Bacillati</taxon>
        <taxon>Actinomycetota</taxon>
        <taxon>Actinomycetes</taxon>
        <taxon>Micrococcales</taxon>
        <taxon>Microbacteriaceae</taxon>
        <taxon>Cryobacterium</taxon>
    </lineage>
</organism>